<name>A0A7G9QVP8_9GAMM</name>
<dbReference type="GO" id="GO:0016787">
    <property type="term" value="F:hydrolase activity"/>
    <property type="evidence" value="ECO:0007669"/>
    <property type="project" value="UniProtKB-KW"/>
</dbReference>
<feature type="domain" description="Beta-lactamase-related" evidence="1">
    <location>
        <begin position="79"/>
        <end position="361"/>
    </location>
</feature>
<dbReference type="KEGG" id="tbv:H9L17_04555"/>
<dbReference type="InterPro" id="IPR050789">
    <property type="entry name" value="Diverse_Enzym_Activities"/>
</dbReference>
<evidence type="ECO:0000259" key="1">
    <source>
        <dbReference type="Pfam" id="PF00144"/>
    </source>
</evidence>
<sequence>MMQARRKRIRWWLFAISVGLALAWAWFALLRPLPPRIGPVPAALDDGWRLATPASVGIDDAALQRQVRALLDAPLDVHAVLVARHGRLVSEWYQGGLDRSVYALFSVRHAFGPTQRHDVRSIGKSVTSLLYGIALQEGRVPAPQTPVLDAYPALAGSVAPPVRGIRIQHLLDMASGLRWQEGGRGDNDEFRLFWKRDIPAYVLGHPMAQVPGTAFNYNGGGTAVLSDLISHGAGMSLDAYAGSRLFAPLGIRDWEWVRDLHGRPMAFNGLRLRPRDLLKIGQLVLDGGNWQGRQLVPRAWVEASKSARMVTGLRDFRYGQQWWSGTARWQGRELRWFAGFGNGGQRLYIVPELDLAVVATAGAYEQDATAIAVNDLIQQVVDCVQAPG</sequence>
<dbReference type="SUPFAM" id="SSF56601">
    <property type="entry name" value="beta-lactamase/transpeptidase-like"/>
    <property type="match status" value="1"/>
</dbReference>
<dbReference type="Pfam" id="PF00144">
    <property type="entry name" value="Beta-lactamase"/>
    <property type="match status" value="1"/>
</dbReference>
<dbReference type="PANTHER" id="PTHR43283:SF7">
    <property type="entry name" value="BETA-LACTAMASE-RELATED DOMAIN-CONTAINING PROTEIN"/>
    <property type="match status" value="1"/>
</dbReference>
<evidence type="ECO:0000313" key="3">
    <source>
        <dbReference type="Proteomes" id="UP000515977"/>
    </source>
</evidence>
<gene>
    <name evidence="2" type="ORF">H9L17_04555</name>
</gene>
<dbReference type="InterPro" id="IPR001466">
    <property type="entry name" value="Beta-lactam-related"/>
</dbReference>
<dbReference type="Gene3D" id="3.40.710.10">
    <property type="entry name" value="DD-peptidase/beta-lactamase superfamily"/>
    <property type="match status" value="1"/>
</dbReference>
<accession>A0A7G9QVP8</accession>
<organism evidence="2 3">
    <name type="scientific">Thermomonas brevis</name>
    <dbReference type="NCBI Taxonomy" id="215691"/>
    <lineage>
        <taxon>Bacteria</taxon>
        <taxon>Pseudomonadati</taxon>
        <taxon>Pseudomonadota</taxon>
        <taxon>Gammaproteobacteria</taxon>
        <taxon>Lysobacterales</taxon>
        <taxon>Lysobacteraceae</taxon>
        <taxon>Thermomonas</taxon>
    </lineage>
</organism>
<proteinExistence type="predicted"/>
<dbReference type="AlphaFoldDB" id="A0A7G9QVP8"/>
<evidence type="ECO:0000313" key="2">
    <source>
        <dbReference type="EMBL" id="QNN47423.1"/>
    </source>
</evidence>
<keyword evidence="3" id="KW-1185">Reference proteome</keyword>
<dbReference type="Proteomes" id="UP000515977">
    <property type="component" value="Chromosome"/>
</dbReference>
<reference evidence="2 3" key="1">
    <citation type="submission" date="2020-08" db="EMBL/GenBank/DDBJ databases">
        <title>Genome sequence of Thermomonas brevis KACC 16975T.</title>
        <authorList>
            <person name="Hyun D.-W."/>
            <person name="Bae J.-W."/>
        </authorList>
    </citation>
    <scope>NUCLEOTIDE SEQUENCE [LARGE SCALE GENOMIC DNA]</scope>
    <source>
        <strain evidence="2 3">KACC 16975</strain>
    </source>
</reference>
<keyword evidence="2" id="KW-0378">Hydrolase</keyword>
<dbReference type="RefSeq" id="WP_187571169.1">
    <property type="nucleotide sequence ID" value="NZ_CP060711.1"/>
</dbReference>
<protein>
    <submittedName>
        <fullName evidence="2">Serine hydrolase</fullName>
    </submittedName>
</protein>
<dbReference type="EMBL" id="CP060711">
    <property type="protein sequence ID" value="QNN47423.1"/>
    <property type="molecule type" value="Genomic_DNA"/>
</dbReference>
<dbReference type="InterPro" id="IPR012338">
    <property type="entry name" value="Beta-lactam/transpept-like"/>
</dbReference>
<dbReference type="PANTHER" id="PTHR43283">
    <property type="entry name" value="BETA-LACTAMASE-RELATED"/>
    <property type="match status" value="1"/>
</dbReference>